<gene>
    <name evidence="1" type="ORF">KI387_029763</name>
</gene>
<dbReference type="AlphaFoldDB" id="A0AA38CEX0"/>
<sequence length="114" mass="12412">GVEVADPGAVRAARWTDMSVLRAPHQLVASLTTTDMEATPYQTHGRHMGRRPYLDFLLHHRAAYRSSGTSGGAPFWPSSSAVWSSIRGGMLPPVAPVYRSVREARGGPRGRGWT</sequence>
<feature type="non-terminal residue" evidence="1">
    <location>
        <position position="114"/>
    </location>
</feature>
<name>A0AA38CEX0_TAXCH</name>
<dbReference type="EMBL" id="JAHRHJ020000010">
    <property type="protein sequence ID" value="KAH9298081.1"/>
    <property type="molecule type" value="Genomic_DNA"/>
</dbReference>
<organism evidence="1 2">
    <name type="scientific">Taxus chinensis</name>
    <name type="common">Chinese yew</name>
    <name type="synonym">Taxus wallichiana var. chinensis</name>
    <dbReference type="NCBI Taxonomy" id="29808"/>
    <lineage>
        <taxon>Eukaryota</taxon>
        <taxon>Viridiplantae</taxon>
        <taxon>Streptophyta</taxon>
        <taxon>Embryophyta</taxon>
        <taxon>Tracheophyta</taxon>
        <taxon>Spermatophyta</taxon>
        <taxon>Pinopsida</taxon>
        <taxon>Pinidae</taxon>
        <taxon>Conifers II</taxon>
        <taxon>Cupressales</taxon>
        <taxon>Taxaceae</taxon>
        <taxon>Taxus</taxon>
    </lineage>
</organism>
<evidence type="ECO:0000313" key="2">
    <source>
        <dbReference type="Proteomes" id="UP000824469"/>
    </source>
</evidence>
<accession>A0AA38CEX0</accession>
<comment type="caution">
    <text evidence="1">The sequence shown here is derived from an EMBL/GenBank/DDBJ whole genome shotgun (WGS) entry which is preliminary data.</text>
</comment>
<dbReference type="Proteomes" id="UP000824469">
    <property type="component" value="Unassembled WGS sequence"/>
</dbReference>
<protein>
    <submittedName>
        <fullName evidence="1">Uncharacterized protein</fullName>
    </submittedName>
</protein>
<feature type="non-terminal residue" evidence="1">
    <location>
        <position position="1"/>
    </location>
</feature>
<proteinExistence type="predicted"/>
<reference evidence="1 2" key="1">
    <citation type="journal article" date="2021" name="Nat. Plants">
        <title>The Taxus genome provides insights into paclitaxel biosynthesis.</title>
        <authorList>
            <person name="Xiong X."/>
            <person name="Gou J."/>
            <person name="Liao Q."/>
            <person name="Li Y."/>
            <person name="Zhou Q."/>
            <person name="Bi G."/>
            <person name="Li C."/>
            <person name="Du R."/>
            <person name="Wang X."/>
            <person name="Sun T."/>
            <person name="Guo L."/>
            <person name="Liang H."/>
            <person name="Lu P."/>
            <person name="Wu Y."/>
            <person name="Zhang Z."/>
            <person name="Ro D.K."/>
            <person name="Shang Y."/>
            <person name="Huang S."/>
            <person name="Yan J."/>
        </authorList>
    </citation>
    <scope>NUCLEOTIDE SEQUENCE [LARGE SCALE GENOMIC DNA]</scope>
    <source>
        <strain evidence="1">Ta-2019</strain>
    </source>
</reference>
<keyword evidence="2" id="KW-1185">Reference proteome</keyword>
<evidence type="ECO:0000313" key="1">
    <source>
        <dbReference type="EMBL" id="KAH9298081.1"/>
    </source>
</evidence>